<evidence type="ECO:0000259" key="5">
    <source>
        <dbReference type="PROSITE" id="PS51677"/>
    </source>
</evidence>
<evidence type="ECO:0000256" key="3">
    <source>
        <dbReference type="ARBA" id="ARBA00020071"/>
    </source>
</evidence>
<dbReference type="InterPro" id="IPR011330">
    <property type="entry name" value="Glyco_hydro/deAcase_b/a-brl"/>
</dbReference>
<evidence type="ECO:0000256" key="1">
    <source>
        <dbReference type="ARBA" id="ARBA00003236"/>
    </source>
</evidence>
<evidence type="ECO:0000313" key="7">
    <source>
        <dbReference type="Proteomes" id="UP000503017"/>
    </source>
</evidence>
<gene>
    <name evidence="6" type="ORF">EB235_14310</name>
</gene>
<dbReference type="Proteomes" id="UP000503017">
    <property type="component" value="Chromosome"/>
</dbReference>
<dbReference type="GO" id="GO:0016810">
    <property type="term" value="F:hydrolase activity, acting on carbon-nitrogen (but not peptide) bonds"/>
    <property type="evidence" value="ECO:0007669"/>
    <property type="project" value="InterPro"/>
</dbReference>
<comment type="similarity">
    <text evidence="2">Belongs to the polysaccharide deacetylase family.</text>
</comment>
<proteinExistence type="inferred from homology"/>
<dbReference type="Pfam" id="PF01522">
    <property type="entry name" value="Polysacc_deac_1"/>
    <property type="match status" value="1"/>
</dbReference>
<reference evidence="6 7" key="1">
    <citation type="submission" date="2018-10" db="EMBL/GenBank/DDBJ databases">
        <authorList>
            <person name="Perry B.J."/>
            <person name="Sullivan J.T."/>
            <person name="Murphy R.J.T."/>
            <person name="Ramsay J.P."/>
            <person name="Ronson C.W."/>
        </authorList>
    </citation>
    <scope>NUCLEOTIDE SEQUENCE [LARGE SCALE GENOMIC DNA]</scope>
    <source>
        <strain evidence="6 7">R88b</strain>
    </source>
</reference>
<dbReference type="EMBL" id="CP033367">
    <property type="protein sequence ID" value="QKD02528.1"/>
    <property type="molecule type" value="Genomic_DNA"/>
</dbReference>
<dbReference type="AlphaFoldDB" id="A0A6M7WRQ6"/>
<sequence length="219" mass="24631">MKIPRISSFVSARMPEAGTLPRKVWLTLDDGPEPIHTEEIVRALDRHRIKATFFVIGQKVATHPAIVQRVFDAGHRIGNHTFSHRRMTELTPVEVREEIESTSRLIAAFTPGQKIFRPPFGALSPTVSEIADELGHRTVLWDVDPNDWDPQRQPKGWIKAALHEMRQKQDCIILTHDDRRTTAENFDLFISLLKKSGPITFEDPSTLCATGSEGPAPTG</sequence>
<dbReference type="Gene3D" id="3.20.20.370">
    <property type="entry name" value="Glycoside hydrolase/deacetylase"/>
    <property type="match status" value="1"/>
</dbReference>
<accession>A0A6M7WRQ6</accession>
<dbReference type="GO" id="GO:0005975">
    <property type="term" value="P:carbohydrate metabolic process"/>
    <property type="evidence" value="ECO:0007669"/>
    <property type="project" value="InterPro"/>
</dbReference>
<evidence type="ECO:0000313" key="6">
    <source>
        <dbReference type="EMBL" id="QKD02528.1"/>
    </source>
</evidence>
<dbReference type="PROSITE" id="PS51677">
    <property type="entry name" value="NODB"/>
    <property type="match status" value="1"/>
</dbReference>
<dbReference type="SUPFAM" id="SSF88713">
    <property type="entry name" value="Glycoside hydrolase/deacetylase"/>
    <property type="match status" value="1"/>
</dbReference>
<evidence type="ECO:0000256" key="4">
    <source>
        <dbReference type="ARBA" id="ARBA00032976"/>
    </source>
</evidence>
<name>A0A6M7WRQ6_RHILI</name>
<organism evidence="6 7">
    <name type="scientific">Mesorhizobium loti R88b</name>
    <dbReference type="NCBI Taxonomy" id="935548"/>
    <lineage>
        <taxon>Bacteria</taxon>
        <taxon>Pseudomonadati</taxon>
        <taxon>Pseudomonadota</taxon>
        <taxon>Alphaproteobacteria</taxon>
        <taxon>Hyphomicrobiales</taxon>
        <taxon>Phyllobacteriaceae</taxon>
        <taxon>Mesorhizobium</taxon>
    </lineage>
</organism>
<feature type="domain" description="NodB homology" evidence="5">
    <location>
        <begin position="22"/>
        <end position="202"/>
    </location>
</feature>
<dbReference type="CDD" id="cd10917">
    <property type="entry name" value="CE4_NodB_like_6s_7s"/>
    <property type="match status" value="1"/>
</dbReference>
<dbReference type="InterPro" id="IPR002509">
    <property type="entry name" value="NODB_dom"/>
</dbReference>
<evidence type="ECO:0000256" key="2">
    <source>
        <dbReference type="ARBA" id="ARBA00010973"/>
    </source>
</evidence>
<dbReference type="PANTHER" id="PTHR10587">
    <property type="entry name" value="GLYCOSYL TRANSFERASE-RELATED"/>
    <property type="match status" value="1"/>
</dbReference>
<comment type="function">
    <text evidence="1">Is involved in generating a small heat-stable compound (Nod), an acylated oligomer of N-acetylglucosamine, that stimulates mitosis in various plant protoplasts.</text>
</comment>
<dbReference type="InterPro" id="IPR050248">
    <property type="entry name" value="Polysacc_deacetylase_ArnD"/>
</dbReference>
<dbReference type="RefSeq" id="WP_080680799.1">
    <property type="nucleotide sequence ID" value="NZ_CP033367.1"/>
</dbReference>
<protein>
    <recommendedName>
        <fullName evidence="3">Chitooligosaccharide deacetylase</fullName>
    </recommendedName>
    <alternativeName>
        <fullName evidence="4">Nodulation protein B</fullName>
    </alternativeName>
</protein>